<proteinExistence type="predicted"/>
<evidence type="ECO:0000313" key="2">
    <source>
        <dbReference type="EMBL" id="QHT73677.1"/>
    </source>
</evidence>
<feature type="coiled-coil region" evidence="1">
    <location>
        <begin position="158"/>
        <end position="206"/>
    </location>
</feature>
<name>A0A6C0GZU2_9ZZZZ</name>
<accession>A0A6C0GZU2</accession>
<sequence>MNHNFRPLWINKGFSKKNEQISNEEKQKNHLDLYRESIISIFPKKINNEDIYSNFDDDMEYLNNFLIKDDLEKINKYLNNEIEITKYKLQNIINYSSKIQKCKIDKDTNNLEIEKITTEIESLNNQLKTIQENKLNKIKFTPIEYNILDRLKLIPEEKKILEEKNKEILIELNMYEINQEESEENIKELENYLNFINENRNEYKIDGSIIIIPIKKNN</sequence>
<protein>
    <submittedName>
        <fullName evidence="2">Uncharacterized protein</fullName>
    </submittedName>
</protein>
<dbReference type="AlphaFoldDB" id="A0A6C0GZU2"/>
<reference evidence="2" key="1">
    <citation type="journal article" date="2020" name="Nature">
        <title>Giant virus diversity and host interactions through global metagenomics.</title>
        <authorList>
            <person name="Schulz F."/>
            <person name="Roux S."/>
            <person name="Paez-Espino D."/>
            <person name="Jungbluth S."/>
            <person name="Walsh D.A."/>
            <person name="Denef V.J."/>
            <person name="McMahon K.D."/>
            <person name="Konstantinidis K.T."/>
            <person name="Eloe-Fadrosh E.A."/>
            <person name="Kyrpides N.C."/>
            <person name="Woyke T."/>
        </authorList>
    </citation>
    <scope>NUCLEOTIDE SEQUENCE</scope>
    <source>
        <strain evidence="2">GVMAG-M-3300023179-4</strain>
    </source>
</reference>
<keyword evidence="1" id="KW-0175">Coiled coil</keyword>
<feature type="coiled-coil region" evidence="1">
    <location>
        <begin position="106"/>
        <end position="133"/>
    </location>
</feature>
<organism evidence="2">
    <name type="scientific">viral metagenome</name>
    <dbReference type="NCBI Taxonomy" id="1070528"/>
    <lineage>
        <taxon>unclassified sequences</taxon>
        <taxon>metagenomes</taxon>
        <taxon>organismal metagenomes</taxon>
    </lineage>
</organism>
<evidence type="ECO:0000256" key="1">
    <source>
        <dbReference type="SAM" id="Coils"/>
    </source>
</evidence>
<dbReference type="EMBL" id="MN739831">
    <property type="protein sequence ID" value="QHT73677.1"/>
    <property type="molecule type" value="Genomic_DNA"/>
</dbReference>